<evidence type="ECO:0000256" key="4">
    <source>
        <dbReference type="ARBA" id="ARBA00022741"/>
    </source>
</evidence>
<dbReference type="GO" id="GO:0004081">
    <property type="term" value="F:bis(5'-nucleosyl)-tetraphosphatase (asymmetrical) activity"/>
    <property type="evidence" value="ECO:0007669"/>
    <property type="project" value="UniProtKB-ARBA"/>
</dbReference>
<feature type="binding site" evidence="8">
    <location>
        <begin position="215"/>
        <end position="219"/>
    </location>
    <ligand>
        <name>substrate</name>
    </ligand>
</feature>
<dbReference type="EMBL" id="CP017015">
    <property type="protein sequence ID" value="AOG60618.1"/>
    <property type="molecule type" value="Genomic_DNA"/>
</dbReference>
<dbReference type="GO" id="GO:1990742">
    <property type="term" value="C:microvesicle"/>
    <property type="evidence" value="ECO:0007669"/>
    <property type="project" value="UniProtKB-ARBA"/>
</dbReference>
<dbReference type="Proteomes" id="UP000094378">
    <property type="component" value="Chromosome"/>
</dbReference>
<dbReference type="Gene3D" id="3.30.930.10">
    <property type="entry name" value="Bira Bifunctional Protein, Domain 2"/>
    <property type="match status" value="1"/>
</dbReference>
<evidence type="ECO:0000313" key="10">
    <source>
        <dbReference type="EMBL" id="AOG60618.1"/>
    </source>
</evidence>
<evidence type="ECO:0000313" key="11">
    <source>
        <dbReference type="Proteomes" id="UP000094378"/>
    </source>
</evidence>
<dbReference type="GO" id="GO:0005524">
    <property type="term" value="F:ATP binding"/>
    <property type="evidence" value="ECO:0007669"/>
    <property type="project" value="UniProtKB-UniRule"/>
</dbReference>
<feature type="binding site" evidence="8">
    <location>
        <position position="168"/>
    </location>
    <ligand>
        <name>substrate</name>
    </ligand>
</feature>
<dbReference type="GO" id="GO:0005829">
    <property type="term" value="C:cytosol"/>
    <property type="evidence" value="ECO:0007669"/>
    <property type="project" value="UniProtKB-ARBA"/>
</dbReference>
<dbReference type="GO" id="GO:0015966">
    <property type="term" value="P:diadenosine tetraphosphate biosynthetic process"/>
    <property type="evidence" value="ECO:0007669"/>
    <property type="project" value="UniProtKB-ARBA"/>
</dbReference>
<dbReference type="InterPro" id="IPR004154">
    <property type="entry name" value="Anticodon-bd"/>
</dbReference>
<protein>
    <recommendedName>
        <fullName evidence="8">Glycine--tRNA ligase</fullName>
        <ecNumber evidence="8">6.1.1.14</ecNumber>
    </recommendedName>
    <alternativeName>
        <fullName evidence="8">Glycyl-tRNA synthetase</fullName>
        <shortName evidence="8">GlyRS</shortName>
    </alternativeName>
</protein>
<dbReference type="OrthoDB" id="9760853at2"/>
<dbReference type="HAMAP" id="MF_00253_B">
    <property type="entry name" value="Gly_tRNA_synth_B"/>
    <property type="match status" value="1"/>
</dbReference>
<dbReference type="InterPro" id="IPR022961">
    <property type="entry name" value="Gly_tRNA_ligase_bac"/>
</dbReference>
<dbReference type="PANTHER" id="PTHR10745:SF8">
    <property type="entry name" value="DNA POLYMERASE SUBUNIT GAMMA-2, MITOCHONDRIAL"/>
    <property type="match status" value="1"/>
</dbReference>
<dbReference type="EC" id="6.1.1.14" evidence="8"/>
<dbReference type="Gene3D" id="3.40.50.800">
    <property type="entry name" value="Anticodon-binding domain"/>
    <property type="match status" value="1"/>
</dbReference>
<dbReference type="InterPro" id="IPR002314">
    <property type="entry name" value="aa-tRNA-synt_IIb"/>
</dbReference>
<accession>A0A1B3SL03</accession>
<dbReference type="NCBIfam" id="NF003211">
    <property type="entry name" value="PRK04173.1"/>
    <property type="match status" value="1"/>
</dbReference>
<dbReference type="STRING" id="216938.SHELI_v1c06670"/>
<proteinExistence type="inferred from homology"/>
<name>A0A1B3SL03_9MOLU</name>
<dbReference type="GO" id="GO:0070062">
    <property type="term" value="C:extracellular exosome"/>
    <property type="evidence" value="ECO:0007669"/>
    <property type="project" value="UniProtKB-ARBA"/>
</dbReference>
<feature type="binding site" evidence="8">
    <location>
        <begin position="210"/>
        <end position="215"/>
    </location>
    <ligand>
        <name>ATP</name>
        <dbReference type="ChEBI" id="CHEBI:30616"/>
    </ligand>
</feature>
<dbReference type="InterPro" id="IPR027031">
    <property type="entry name" value="Gly-tRNA_synthase/POLG2"/>
</dbReference>
<keyword evidence="2 8" id="KW-0963">Cytoplasm</keyword>
<dbReference type="PRINTS" id="PR01043">
    <property type="entry name" value="TRNASYNTHGLY"/>
</dbReference>
<reference evidence="10 11" key="1">
    <citation type="submission" date="2016-08" db="EMBL/GenBank/DDBJ databases">
        <title>Complete genome sequence of Spiroplasma helicoides TABS-2 (DSM 22551).</title>
        <authorList>
            <person name="Shen W.-Y."/>
            <person name="Lo W.-S."/>
            <person name="Lai Y.-C."/>
            <person name="Kuo C.-H."/>
        </authorList>
    </citation>
    <scope>NUCLEOTIDE SEQUENCE [LARGE SCALE GENOMIC DNA]</scope>
    <source>
        <strain evidence="10 11">TABS-2</strain>
    </source>
</reference>
<dbReference type="InterPro" id="IPR006195">
    <property type="entry name" value="aa-tRNA-synth_II"/>
</dbReference>
<dbReference type="PROSITE" id="PS50862">
    <property type="entry name" value="AA_TRNA_LIGASE_II"/>
    <property type="match status" value="1"/>
</dbReference>
<keyword evidence="3 8" id="KW-0436">Ligase</keyword>
<dbReference type="Pfam" id="PF00587">
    <property type="entry name" value="tRNA-synt_2b"/>
    <property type="match status" value="1"/>
</dbReference>
<feature type="binding site" evidence="8">
    <location>
        <position position="98"/>
    </location>
    <ligand>
        <name>substrate</name>
    </ligand>
</feature>
<evidence type="ECO:0000256" key="6">
    <source>
        <dbReference type="ARBA" id="ARBA00022917"/>
    </source>
</evidence>
<keyword evidence="7 8" id="KW-0030">Aminoacyl-tRNA synthetase</keyword>
<evidence type="ECO:0000256" key="8">
    <source>
        <dbReference type="HAMAP-Rule" id="MF_00253"/>
    </source>
</evidence>
<feature type="binding site" evidence="8">
    <location>
        <begin position="329"/>
        <end position="332"/>
    </location>
    <ligand>
        <name>ATP</name>
        <dbReference type="ChEBI" id="CHEBI:30616"/>
    </ligand>
</feature>
<dbReference type="PATRIC" id="fig|216938.3.peg.680"/>
<evidence type="ECO:0000259" key="9">
    <source>
        <dbReference type="PROSITE" id="PS50862"/>
    </source>
</evidence>
<keyword evidence="5 8" id="KW-0067">ATP-binding</keyword>
<dbReference type="GO" id="GO:0006426">
    <property type="term" value="P:glycyl-tRNA aminoacylation"/>
    <property type="evidence" value="ECO:0007669"/>
    <property type="project" value="UniProtKB-UniRule"/>
</dbReference>
<organism evidence="10 11">
    <name type="scientific">Spiroplasma helicoides</name>
    <dbReference type="NCBI Taxonomy" id="216938"/>
    <lineage>
        <taxon>Bacteria</taxon>
        <taxon>Bacillati</taxon>
        <taxon>Mycoplasmatota</taxon>
        <taxon>Mollicutes</taxon>
        <taxon>Entomoplasmatales</taxon>
        <taxon>Spiroplasmataceae</taxon>
        <taxon>Spiroplasma</taxon>
    </lineage>
</organism>
<dbReference type="InterPro" id="IPR033731">
    <property type="entry name" value="GlyRS-like_core"/>
</dbReference>
<comment type="similarity">
    <text evidence="1 8">Belongs to the class-II aminoacyl-tRNA synthetase family.</text>
</comment>
<dbReference type="InterPro" id="IPR045864">
    <property type="entry name" value="aa-tRNA-synth_II/BPL/LPL"/>
</dbReference>
<keyword evidence="4 8" id="KW-0547">Nucleotide-binding</keyword>
<evidence type="ECO:0000256" key="3">
    <source>
        <dbReference type="ARBA" id="ARBA00022598"/>
    </source>
</evidence>
<dbReference type="InterPro" id="IPR036621">
    <property type="entry name" value="Anticodon-bd_dom_sf"/>
</dbReference>
<feature type="binding site" evidence="8">
    <location>
        <begin position="285"/>
        <end position="286"/>
    </location>
    <ligand>
        <name>ATP</name>
        <dbReference type="ChEBI" id="CHEBI:30616"/>
    </ligand>
</feature>
<keyword evidence="6 8" id="KW-0648">Protein biosynthesis</keyword>
<dbReference type="CDD" id="cd00774">
    <property type="entry name" value="GlyRS-like_core"/>
    <property type="match status" value="1"/>
</dbReference>
<feature type="domain" description="Aminoacyl-transfer RNA synthetases class-II family profile" evidence="9">
    <location>
        <begin position="6"/>
        <end position="370"/>
    </location>
</feature>
<evidence type="ECO:0000256" key="7">
    <source>
        <dbReference type="ARBA" id="ARBA00023146"/>
    </source>
</evidence>
<evidence type="ECO:0000256" key="2">
    <source>
        <dbReference type="ARBA" id="ARBA00022490"/>
    </source>
</evidence>
<evidence type="ECO:0000256" key="1">
    <source>
        <dbReference type="ARBA" id="ARBA00008226"/>
    </source>
</evidence>
<dbReference type="CDD" id="cd00858">
    <property type="entry name" value="GlyRS_anticodon"/>
    <property type="match status" value="1"/>
</dbReference>
<dbReference type="Pfam" id="PF03129">
    <property type="entry name" value="HGTP_anticodon"/>
    <property type="match status" value="1"/>
</dbReference>
<dbReference type="GO" id="GO:0004820">
    <property type="term" value="F:glycine-tRNA ligase activity"/>
    <property type="evidence" value="ECO:0007669"/>
    <property type="project" value="UniProtKB-UniRule"/>
</dbReference>
<comment type="subunit">
    <text evidence="8">Homodimer.</text>
</comment>
<dbReference type="SUPFAM" id="SSF55681">
    <property type="entry name" value="Class II aaRS and biotin synthetases"/>
    <property type="match status" value="1"/>
</dbReference>
<sequence length="457" mass="53078">MKLEMEKLISHLKTMGFVFQGSEIYGGLANSWDYGPLGAELKNNIKQAWWDFFIKKNPYNIGLDSSIIMNSKVWEASGHIGNFNDPLIDCKACNSRWRADKLIEEKFTEMNVGGWSNEQLENFIEEKKIKCPKCDKTNFTEIRKFALMFKTNQGVIEDMTSTVYLRPETAQGIFVQYKNTQRALRKQLPFGIGQIGKSFRNEITPGNFIFRTREFEQMELEFFFSPNDSKNWFQYWLDNVQDFLENTIKIKKENYLLREHDKDELSHYSSRTVDIEFKYPFGIGELWGIAHRGDYDLSQHQKVSGEDLTYLDPVTNERYLANVIEPSVGVERLLLAVLCQSYKEEALENGERVVLSLPNNLAPYKFAILPLQKQQVEKANEIYLNLISKTGISGTFDDKGNIGKRYRRQDAIGTPYCITIDFDTDNDGCVTVRERDSMNQNRVPINQLEEYLKENTK</sequence>
<dbReference type="FunFam" id="3.40.50.800:FF:000002">
    <property type="entry name" value="Glycine--tRNA ligase"/>
    <property type="match status" value="1"/>
</dbReference>
<gene>
    <name evidence="10" type="primary">glyS</name>
    <name evidence="8" type="synonym">glyQS</name>
    <name evidence="10" type="ORF">SHELI_v1c06670</name>
</gene>
<dbReference type="NCBIfam" id="TIGR00389">
    <property type="entry name" value="glyS_dimeric"/>
    <property type="match status" value="1"/>
</dbReference>
<feature type="binding site" evidence="8">
    <location>
        <begin position="200"/>
        <end position="202"/>
    </location>
    <ligand>
        <name>ATP</name>
        <dbReference type="ChEBI" id="CHEBI:30616"/>
    </ligand>
</feature>
<comment type="function">
    <text evidence="8">Catalyzes the attachment of glycine to tRNA(Gly).</text>
</comment>
<dbReference type="PANTHER" id="PTHR10745">
    <property type="entry name" value="GLYCYL-TRNA SYNTHETASE/DNA POLYMERASE SUBUNIT GAMMA-2"/>
    <property type="match status" value="1"/>
</dbReference>
<keyword evidence="11" id="KW-1185">Reference proteome</keyword>
<dbReference type="InterPro" id="IPR002315">
    <property type="entry name" value="tRNA-synt_gly"/>
</dbReference>
<dbReference type="AlphaFoldDB" id="A0A1B3SL03"/>
<comment type="catalytic activity">
    <reaction evidence="8">
        <text>tRNA(Gly) + glycine + ATP = glycyl-tRNA(Gly) + AMP + diphosphate</text>
        <dbReference type="Rhea" id="RHEA:16013"/>
        <dbReference type="Rhea" id="RHEA-COMP:9664"/>
        <dbReference type="Rhea" id="RHEA-COMP:9683"/>
        <dbReference type="ChEBI" id="CHEBI:30616"/>
        <dbReference type="ChEBI" id="CHEBI:33019"/>
        <dbReference type="ChEBI" id="CHEBI:57305"/>
        <dbReference type="ChEBI" id="CHEBI:78442"/>
        <dbReference type="ChEBI" id="CHEBI:78522"/>
        <dbReference type="ChEBI" id="CHEBI:456215"/>
        <dbReference type="EC" id="6.1.1.14"/>
    </reaction>
</comment>
<comment type="subcellular location">
    <subcellularLocation>
        <location evidence="8">Cytoplasm</location>
    </subcellularLocation>
</comment>
<feature type="binding site" evidence="8">
    <location>
        <begin position="325"/>
        <end position="329"/>
    </location>
    <ligand>
        <name>substrate</name>
    </ligand>
</feature>
<evidence type="ECO:0000256" key="5">
    <source>
        <dbReference type="ARBA" id="ARBA00022840"/>
    </source>
</evidence>
<dbReference type="RefSeq" id="WP_069116698.1">
    <property type="nucleotide sequence ID" value="NZ_CP017015.1"/>
</dbReference>
<dbReference type="SUPFAM" id="SSF52954">
    <property type="entry name" value="Class II aaRS ABD-related"/>
    <property type="match status" value="1"/>
</dbReference>
<dbReference type="KEGG" id="shj:SHELI_v1c06670"/>